<keyword evidence="3" id="KW-1185">Reference proteome</keyword>
<name>A0A8H2VWD9_9HELO</name>
<sequence>MPNFHTISQCRQSEFFSTLIIALSVAAASAAAVEERATARCTIKTFKAACTGSSSCLEESHLISPHDPSISPLIEIPSYSFGAFIGTDTTGSGSSCSITVPTSNGKLPDVAKYTGTYCGTKFWFTHTSTDLEF</sequence>
<reference evidence="2" key="1">
    <citation type="submission" date="2020-10" db="EMBL/GenBank/DDBJ databases">
        <authorList>
            <person name="Kusch S."/>
        </authorList>
    </citation>
    <scope>NUCLEOTIDE SEQUENCE</scope>
    <source>
        <strain evidence="2">SwB9</strain>
    </source>
</reference>
<protein>
    <submittedName>
        <fullName evidence="2">Dcb9189a-2edd-438e-8c66-fb44a23e9934-CDS</fullName>
    </submittedName>
</protein>
<dbReference type="OrthoDB" id="3559125at2759"/>
<organism evidence="2 3">
    <name type="scientific">Sclerotinia trifoliorum</name>
    <dbReference type="NCBI Taxonomy" id="28548"/>
    <lineage>
        <taxon>Eukaryota</taxon>
        <taxon>Fungi</taxon>
        <taxon>Dikarya</taxon>
        <taxon>Ascomycota</taxon>
        <taxon>Pezizomycotina</taxon>
        <taxon>Leotiomycetes</taxon>
        <taxon>Helotiales</taxon>
        <taxon>Sclerotiniaceae</taxon>
        <taxon>Sclerotinia</taxon>
    </lineage>
</organism>
<evidence type="ECO:0000256" key="1">
    <source>
        <dbReference type="SAM" id="SignalP"/>
    </source>
</evidence>
<keyword evidence="1" id="KW-0732">Signal</keyword>
<feature type="chain" id="PRO_5034263276" evidence="1">
    <location>
        <begin position="31"/>
        <end position="133"/>
    </location>
</feature>
<evidence type="ECO:0000313" key="3">
    <source>
        <dbReference type="Proteomes" id="UP000624404"/>
    </source>
</evidence>
<dbReference type="Proteomes" id="UP000624404">
    <property type="component" value="Unassembled WGS sequence"/>
</dbReference>
<dbReference type="AlphaFoldDB" id="A0A8H2VWD9"/>
<proteinExistence type="predicted"/>
<dbReference type="EMBL" id="CAJHIA010000014">
    <property type="protein sequence ID" value="CAD6445370.1"/>
    <property type="molecule type" value="Genomic_DNA"/>
</dbReference>
<feature type="signal peptide" evidence="1">
    <location>
        <begin position="1"/>
        <end position="30"/>
    </location>
</feature>
<comment type="caution">
    <text evidence="2">The sequence shown here is derived from an EMBL/GenBank/DDBJ whole genome shotgun (WGS) entry which is preliminary data.</text>
</comment>
<accession>A0A8H2VWD9</accession>
<gene>
    <name evidence="2" type="ORF">SCLTRI_LOCUS5153</name>
</gene>
<evidence type="ECO:0000313" key="2">
    <source>
        <dbReference type="EMBL" id="CAD6445370.1"/>
    </source>
</evidence>